<organism evidence="3 4">
    <name type="scientific">Roseibium algae</name>
    <dbReference type="NCBI Taxonomy" id="3123038"/>
    <lineage>
        <taxon>Bacteria</taxon>
        <taxon>Pseudomonadati</taxon>
        <taxon>Pseudomonadota</taxon>
        <taxon>Alphaproteobacteria</taxon>
        <taxon>Hyphomicrobiales</taxon>
        <taxon>Stappiaceae</taxon>
        <taxon>Roseibium</taxon>
    </lineage>
</organism>
<dbReference type="RefSeq" id="WP_340272611.1">
    <property type="nucleotide sequence ID" value="NZ_JBAKIA010000001.1"/>
</dbReference>
<dbReference type="InterPro" id="IPR011990">
    <property type="entry name" value="TPR-like_helical_dom_sf"/>
</dbReference>
<dbReference type="SMART" id="SM00028">
    <property type="entry name" value="TPR"/>
    <property type="match status" value="3"/>
</dbReference>
<sequence>MRLSLFVILILSSASAGFAQTAPELGPGAEIPSVDDLDTLIPETDEDQPAVVASDEAVEPTKLDALFASLKQAQSDAVAERIARQIQIQWLESGSDTVDLLMSRAGAALKGEDLALALDLLDVVVTLSPGFAEGWNRRATAFYMQQDFARSLVDIERTLALEPRHWGAMSGLGIIQRRLGHDDRALETFKSAVEINPGLSNARESIEALEKAAEGEPA</sequence>
<feature type="signal peptide" evidence="2">
    <location>
        <begin position="1"/>
        <end position="19"/>
    </location>
</feature>
<feature type="repeat" description="TPR" evidence="1">
    <location>
        <begin position="132"/>
        <end position="165"/>
    </location>
</feature>
<dbReference type="PROSITE" id="PS50005">
    <property type="entry name" value="TPR"/>
    <property type="match status" value="2"/>
</dbReference>
<keyword evidence="2" id="KW-0732">Signal</keyword>
<reference evidence="3 4" key="1">
    <citation type="submission" date="2024-02" db="EMBL/GenBank/DDBJ databases">
        <title>Roseibium algae sp. nov., isolated from marine alga (Grateloupia sp.), showing potential in myo-inositol conversion.</title>
        <authorList>
            <person name="Wang Y."/>
        </authorList>
    </citation>
    <scope>NUCLEOTIDE SEQUENCE [LARGE SCALE GENOMIC DNA]</scope>
    <source>
        <strain evidence="3 4">H3510</strain>
    </source>
</reference>
<keyword evidence="4" id="KW-1185">Reference proteome</keyword>
<evidence type="ECO:0000313" key="4">
    <source>
        <dbReference type="Proteomes" id="UP001385499"/>
    </source>
</evidence>
<dbReference type="EMBL" id="JBAKIA010000001">
    <property type="protein sequence ID" value="MEJ8473097.1"/>
    <property type="molecule type" value="Genomic_DNA"/>
</dbReference>
<protein>
    <submittedName>
        <fullName evidence="3">Tetratricopeptide repeat protein</fullName>
    </submittedName>
</protein>
<keyword evidence="1" id="KW-0802">TPR repeat</keyword>
<dbReference type="Pfam" id="PF13432">
    <property type="entry name" value="TPR_16"/>
    <property type="match status" value="1"/>
</dbReference>
<gene>
    <name evidence="3" type="ORF">V6575_03275</name>
</gene>
<dbReference type="Gene3D" id="1.25.40.10">
    <property type="entry name" value="Tetratricopeptide repeat domain"/>
    <property type="match status" value="1"/>
</dbReference>
<dbReference type="InterPro" id="IPR019734">
    <property type="entry name" value="TPR_rpt"/>
</dbReference>
<evidence type="ECO:0000313" key="3">
    <source>
        <dbReference type="EMBL" id="MEJ8473097.1"/>
    </source>
</evidence>
<evidence type="ECO:0000256" key="1">
    <source>
        <dbReference type="PROSITE-ProRule" id="PRU00339"/>
    </source>
</evidence>
<dbReference type="SUPFAM" id="SSF48452">
    <property type="entry name" value="TPR-like"/>
    <property type="match status" value="1"/>
</dbReference>
<comment type="caution">
    <text evidence="3">The sequence shown here is derived from an EMBL/GenBank/DDBJ whole genome shotgun (WGS) entry which is preliminary data.</text>
</comment>
<feature type="chain" id="PRO_5046355851" evidence="2">
    <location>
        <begin position="20"/>
        <end position="218"/>
    </location>
</feature>
<name>A0ABU8TGN6_9HYPH</name>
<dbReference type="Proteomes" id="UP001385499">
    <property type="component" value="Unassembled WGS sequence"/>
</dbReference>
<evidence type="ECO:0000256" key="2">
    <source>
        <dbReference type="SAM" id="SignalP"/>
    </source>
</evidence>
<feature type="repeat" description="TPR" evidence="1">
    <location>
        <begin position="166"/>
        <end position="199"/>
    </location>
</feature>
<proteinExistence type="predicted"/>
<accession>A0ABU8TGN6</accession>